<reference evidence="2" key="1">
    <citation type="submission" date="2022-07" db="EMBL/GenBank/DDBJ databases">
        <title>Fungi with potential for degradation of polypropylene.</title>
        <authorList>
            <person name="Gostincar C."/>
        </authorList>
    </citation>
    <scope>NUCLEOTIDE SEQUENCE</scope>
    <source>
        <strain evidence="2">EXF-13308</strain>
    </source>
</reference>
<evidence type="ECO:0000313" key="3">
    <source>
        <dbReference type="Proteomes" id="UP001174694"/>
    </source>
</evidence>
<feature type="region of interest" description="Disordered" evidence="1">
    <location>
        <begin position="277"/>
        <end position="309"/>
    </location>
</feature>
<feature type="region of interest" description="Disordered" evidence="1">
    <location>
        <begin position="37"/>
        <end position="86"/>
    </location>
</feature>
<sequence>MRDDDPSNNPFVKFKRHVDAHIGATWNGIFNLASTASTASETPTPEPTSSALDQDPADLSPQHTVTTTEIKKDVYKPEAPTPTGTMEWHSLDWRQARLWHYFVHHSPYSPLNLQSLPQPVPQDVPEGVDPSSFTFEDAFEDLLAAASGQRMLDLRRRSEMRQLMQQMFPQGEPPFFWLRRLQSQGLLQNSGYLTGGFEDYRDGWHRPLSMEEWVDQRRRELRNTWEDAEEQTAADRNNLSNYWKEWLDRDFVFNPADIMRRADKAIKSFGKAIEDIVPSESASSEKSAEGQKKAHDATPTKEPETEDDLFSSISSAFAEADKSLGTFMKSISDGSFKSEVSSSVTKSEKFFGEGEDAREDPSKTVRSKEEHVDEFGNLHTKTEIRRLNSAGEEIGREVHYSIRPASKAQKGGEETGEQVSSATPIKGPEGGKSTGWFWK</sequence>
<feature type="compositionally biased region" description="Basic and acidic residues" evidence="1">
    <location>
        <begin position="286"/>
        <end position="303"/>
    </location>
</feature>
<evidence type="ECO:0000313" key="2">
    <source>
        <dbReference type="EMBL" id="KAJ9134449.1"/>
    </source>
</evidence>
<feature type="region of interest" description="Disordered" evidence="1">
    <location>
        <begin position="347"/>
        <end position="373"/>
    </location>
</feature>
<feature type="compositionally biased region" description="Low complexity" evidence="1">
    <location>
        <begin position="37"/>
        <end position="51"/>
    </location>
</feature>
<protein>
    <submittedName>
        <fullName evidence="2">Uncharacterized protein</fullName>
    </submittedName>
</protein>
<feature type="region of interest" description="Disordered" evidence="1">
    <location>
        <begin position="386"/>
        <end position="439"/>
    </location>
</feature>
<name>A0AA38R5P1_9PEZI</name>
<accession>A0AA38R5P1</accession>
<evidence type="ECO:0000256" key="1">
    <source>
        <dbReference type="SAM" id="MobiDB-lite"/>
    </source>
</evidence>
<dbReference type="EMBL" id="JANBVO010000043">
    <property type="protein sequence ID" value="KAJ9134449.1"/>
    <property type="molecule type" value="Genomic_DNA"/>
</dbReference>
<comment type="caution">
    <text evidence="2">The sequence shown here is derived from an EMBL/GenBank/DDBJ whole genome shotgun (WGS) entry which is preliminary data.</text>
</comment>
<keyword evidence="3" id="KW-1185">Reference proteome</keyword>
<proteinExistence type="predicted"/>
<dbReference type="AlphaFoldDB" id="A0AA38R5P1"/>
<gene>
    <name evidence="2" type="ORF">NKR23_g10098</name>
</gene>
<organism evidence="2 3">
    <name type="scientific">Pleurostoma richardsiae</name>
    <dbReference type="NCBI Taxonomy" id="41990"/>
    <lineage>
        <taxon>Eukaryota</taxon>
        <taxon>Fungi</taxon>
        <taxon>Dikarya</taxon>
        <taxon>Ascomycota</taxon>
        <taxon>Pezizomycotina</taxon>
        <taxon>Sordariomycetes</taxon>
        <taxon>Sordariomycetidae</taxon>
        <taxon>Calosphaeriales</taxon>
        <taxon>Pleurostomataceae</taxon>
        <taxon>Pleurostoma</taxon>
    </lineage>
</organism>
<dbReference type="Proteomes" id="UP001174694">
    <property type="component" value="Unassembled WGS sequence"/>
</dbReference>
<feature type="compositionally biased region" description="Basic and acidic residues" evidence="1">
    <location>
        <begin position="359"/>
        <end position="373"/>
    </location>
</feature>